<sequence>MTSTVLLKRCVVGLTKSTMPRMMQPQTAAIVNQTFDTRYSYKSCYEKLKVGVQQELLFSQNYIDMEKVNKLMQIRAGHKILTIAGNGTHALSKLLADPEQVIALDVDAPALHMAKLQATGMELLSRNEFCSLIGINRRTVPPNERLKIYEHIRLALEPETAAFWDLSLNYIKDGLLYCGVIDQTVTAFSDSVLPLIHDNSTIQEYLALGNDMNEQIRYHEEIWNSEIWRKEYMIMRNKNMSTVSGPMEDINYGLACLRQYDRVIRHVPNNKNVFLETLLTGDITGKCMAGHLNQCIVIL</sequence>
<dbReference type="Pfam" id="PF11899">
    <property type="entry name" value="DUF3419"/>
    <property type="match status" value="1"/>
</dbReference>
<protein>
    <submittedName>
        <fullName evidence="1">Uncharacterized protein</fullName>
    </submittedName>
</protein>
<dbReference type="PANTHER" id="PTHR47473:SF1">
    <property type="entry name" value="METHYLTRANSFERASE DOMAIN-CONTAINING PROTEIN"/>
    <property type="match status" value="1"/>
</dbReference>
<dbReference type="InterPro" id="IPR021829">
    <property type="entry name" value="DUF3419"/>
</dbReference>
<organism evidence="1 2">
    <name type="scientific">Owenia fusiformis</name>
    <name type="common">Polychaete worm</name>
    <dbReference type="NCBI Taxonomy" id="6347"/>
    <lineage>
        <taxon>Eukaryota</taxon>
        <taxon>Metazoa</taxon>
        <taxon>Spiralia</taxon>
        <taxon>Lophotrochozoa</taxon>
        <taxon>Annelida</taxon>
        <taxon>Polychaeta</taxon>
        <taxon>Sedentaria</taxon>
        <taxon>Canalipalpata</taxon>
        <taxon>Sabellida</taxon>
        <taxon>Oweniida</taxon>
        <taxon>Oweniidae</taxon>
        <taxon>Owenia</taxon>
    </lineage>
</organism>
<evidence type="ECO:0000313" key="2">
    <source>
        <dbReference type="Proteomes" id="UP000749559"/>
    </source>
</evidence>
<gene>
    <name evidence="1" type="ORF">OFUS_LOCUS17746</name>
</gene>
<dbReference type="EMBL" id="CAIIXF020000008">
    <property type="protein sequence ID" value="CAH1792821.1"/>
    <property type="molecule type" value="Genomic_DNA"/>
</dbReference>
<dbReference type="Proteomes" id="UP000749559">
    <property type="component" value="Unassembled WGS sequence"/>
</dbReference>
<accession>A0A8J1UMG2</accession>
<dbReference type="AlphaFoldDB" id="A0A8J1UMG2"/>
<proteinExistence type="predicted"/>
<keyword evidence="2" id="KW-1185">Reference proteome</keyword>
<reference evidence="1" key="1">
    <citation type="submission" date="2022-03" db="EMBL/GenBank/DDBJ databases">
        <authorList>
            <person name="Martin C."/>
        </authorList>
    </citation>
    <scope>NUCLEOTIDE SEQUENCE</scope>
</reference>
<name>A0A8J1UMG2_OWEFU</name>
<dbReference type="PANTHER" id="PTHR47473">
    <property type="entry name" value="BTA1P"/>
    <property type="match status" value="1"/>
</dbReference>
<comment type="caution">
    <text evidence="1">The sequence shown here is derived from an EMBL/GenBank/DDBJ whole genome shotgun (WGS) entry which is preliminary data.</text>
</comment>
<evidence type="ECO:0000313" key="1">
    <source>
        <dbReference type="EMBL" id="CAH1792821.1"/>
    </source>
</evidence>
<dbReference type="OrthoDB" id="10016743at2759"/>